<dbReference type="VEuPathDB" id="TrichDB:TRFO_39048"/>
<dbReference type="RefSeq" id="XP_068347925.1">
    <property type="nucleotide sequence ID" value="XM_068512409.1"/>
</dbReference>
<feature type="domain" description="SMP-LTD" evidence="8">
    <location>
        <begin position="53"/>
        <end position="279"/>
    </location>
</feature>
<comment type="caution">
    <text evidence="9">The sequence shown here is derived from an EMBL/GenBank/DDBJ whole genome shotgun (WGS) entry which is preliminary data.</text>
</comment>
<keyword evidence="5 7" id="KW-0472">Membrane</keyword>
<dbReference type="GeneID" id="94847113"/>
<accession>A0A1J4JC06</accession>
<feature type="transmembrane region" description="Helical" evidence="7">
    <location>
        <begin position="6"/>
        <end position="29"/>
    </location>
</feature>
<keyword evidence="3" id="KW-0445">Lipid transport</keyword>
<feature type="compositionally biased region" description="Low complexity" evidence="6">
    <location>
        <begin position="265"/>
        <end position="289"/>
    </location>
</feature>
<evidence type="ECO:0000256" key="3">
    <source>
        <dbReference type="ARBA" id="ARBA00023055"/>
    </source>
</evidence>
<dbReference type="EMBL" id="MLAK01001290">
    <property type="protein sequence ID" value="OHS94788.1"/>
    <property type="molecule type" value="Genomic_DNA"/>
</dbReference>
<dbReference type="Proteomes" id="UP000179807">
    <property type="component" value="Unassembled WGS sequence"/>
</dbReference>
<name>A0A1J4JC06_9EUKA</name>
<keyword evidence="4" id="KW-0446">Lipid-binding</keyword>
<evidence type="ECO:0000256" key="4">
    <source>
        <dbReference type="ARBA" id="ARBA00023121"/>
    </source>
</evidence>
<comment type="subcellular location">
    <subcellularLocation>
        <location evidence="1">Membrane</location>
    </subcellularLocation>
</comment>
<dbReference type="AlphaFoldDB" id="A0A1J4JC06"/>
<evidence type="ECO:0000256" key="6">
    <source>
        <dbReference type="SAM" id="MobiDB-lite"/>
    </source>
</evidence>
<feature type="region of interest" description="Disordered" evidence="6">
    <location>
        <begin position="245"/>
        <end position="311"/>
    </location>
</feature>
<keyword evidence="10" id="KW-1185">Reference proteome</keyword>
<dbReference type="GO" id="GO:0016020">
    <property type="term" value="C:membrane"/>
    <property type="evidence" value="ECO:0007669"/>
    <property type="project" value="UniProtKB-SubCell"/>
</dbReference>
<evidence type="ECO:0000313" key="9">
    <source>
        <dbReference type="EMBL" id="OHS94788.1"/>
    </source>
</evidence>
<proteinExistence type="predicted"/>
<feature type="compositionally biased region" description="Basic and acidic residues" evidence="6">
    <location>
        <begin position="250"/>
        <end position="259"/>
    </location>
</feature>
<sequence>MFIFSLLIFFVGFILGIIVLFAILFILSLQEIRKSPRPKPKSKKENRPINFGDATQLQWMNRLLWRTYPILLNRHKIKTQIKSIFAQIPKDIPQIRKLNLSQFCTGLTPPFLDNASLHLEDESDYLKFCFHFEPDLEIGAEVEYGVKIIGSIPVAAEFKLHSLNGHFILKIPPEKGKLEIGIKENTFINFDITAQLGVVLFKSEEWKSVWANLKNWIHHFLHTIVIKIPLEENLEKAANPINKTSSAQEIKLKQPEKPVVRKTISPSKSSPSISHRNSPSQASKPKASPTQNRSPKTSPSRRAENEGCSQGFKIRHYMAKWDYEF</sequence>
<gene>
    <name evidence="9" type="ORF">TRFO_39048</name>
</gene>
<keyword evidence="7" id="KW-0812">Transmembrane</keyword>
<evidence type="ECO:0000256" key="2">
    <source>
        <dbReference type="ARBA" id="ARBA00022448"/>
    </source>
</evidence>
<evidence type="ECO:0000256" key="5">
    <source>
        <dbReference type="ARBA" id="ARBA00023136"/>
    </source>
</evidence>
<dbReference type="InterPro" id="IPR031468">
    <property type="entry name" value="SMP_LBD"/>
</dbReference>
<protein>
    <recommendedName>
        <fullName evidence="8">SMP-LTD domain-containing protein</fullName>
    </recommendedName>
</protein>
<keyword evidence="2" id="KW-0813">Transport</keyword>
<evidence type="ECO:0000313" key="10">
    <source>
        <dbReference type="Proteomes" id="UP000179807"/>
    </source>
</evidence>
<evidence type="ECO:0000256" key="1">
    <source>
        <dbReference type="ARBA" id="ARBA00004370"/>
    </source>
</evidence>
<dbReference type="GO" id="GO:0006869">
    <property type="term" value="P:lipid transport"/>
    <property type="evidence" value="ECO:0007669"/>
    <property type="project" value="UniProtKB-KW"/>
</dbReference>
<dbReference type="GO" id="GO:0008289">
    <property type="term" value="F:lipid binding"/>
    <property type="evidence" value="ECO:0007669"/>
    <property type="project" value="UniProtKB-KW"/>
</dbReference>
<keyword evidence="7" id="KW-1133">Transmembrane helix</keyword>
<evidence type="ECO:0000256" key="7">
    <source>
        <dbReference type="SAM" id="Phobius"/>
    </source>
</evidence>
<reference evidence="9" key="1">
    <citation type="submission" date="2016-10" db="EMBL/GenBank/DDBJ databases">
        <authorList>
            <person name="Benchimol M."/>
            <person name="Almeida L.G."/>
            <person name="Vasconcelos A.T."/>
            <person name="Perreira-Neves A."/>
            <person name="Rosa I.A."/>
            <person name="Tasca T."/>
            <person name="Bogo M.R."/>
            <person name="de Souza W."/>
        </authorList>
    </citation>
    <scope>NUCLEOTIDE SEQUENCE [LARGE SCALE GENOMIC DNA]</scope>
    <source>
        <strain evidence="9">K</strain>
    </source>
</reference>
<feature type="compositionally biased region" description="Polar residues" evidence="6">
    <location>
        <begin position="290"/>
        <end position="300"/>
    </location>
</feature>
<evidence type="ECO:0000259" key="8">
    <source>
        <dbReference type="PROSITE" id="PS51847"/>
    </source>
</evidence>
<organism evidence="9 10">
    <name type="scientific">Tritrichomonas foetus</name>
    <dbReference type="NCBI Taxonomy" id="1144522"/>
    <lineage>
        <taxon>Eukaryota</taxon>
        <taxon>Metamonada</taxon>
        <taxon>Parabasalia</taxon>
        <taxon>Tritrichomonadida</taxon>
        <taxon>Tritrichomonadidae</taxon>
        <taxon>Tritrichomonas</taxon>
    </lineage>
</organism>
<dbReference type="PROSITE" id="PS51847">
    <property type="entry name" value="SMP"/>
    <property type="match status" value="1"/>
</dbReference>